<evidence type="ECO:0000313" key="7">
    <source>
        <dbReference type="Proteomes" id="UP000619761"/>
    </source>
</evidence>
<gene>
    <name evidence="6" type="primary">rmuC</name>
    <name evidence="6" type="ORF">GCM10011613_12970</name>
</gene>
<dbReference type="InterPro" id="IPR003798">
    <property type="entry name" value="DNA_recombination_RmuC"/>
</dbReference>
<accession>A0ABQ3AZ91</accession>
<keyword evidence="7" id="KW-1185">Reference proteome</keyword>
<organism evidence="6 7">
    <name type="scientific">Cellvibrio zantedeschiae</name>
    <dbReference type="NCBI Taxonomy" id="1237077"/>
    <lineage>
        <taxon>Bacteria</taxon>
        <taxon>Pseudomonadati</taxon>
        <taxon>Pseudomonadota</taxon>
        <taxon>Gammaproteobacteria</taxon>
        <taxon>Cellvibrionales</taxon>
        <taxon>Cellvibrionaceae</taxon>
        <taxon>Cellvibrio</taxon>
    </lineage>
</organism>
<comment type="function">
    <text evidence="1">Involved in DNA recombination.</text>
</comment>
<proteinExistence type="inferred from homology"/>
<name>A0ABQ3AZ91_9GAMM</name>
<evidence type="ECO:0000256" key="2">
    <source>
        <dbReference type="ARBA" id="ARBA00009840"/>
    </source>
</evidence>
<dbReference type="Proteomes" id="UP000619761">
    <property type="component" value="Unassembled WGS sequence"/>
</dbReference>
<dbReference type="PANTHER" id="PTHR30563">
    <property type="entry name" value="DNA RECOMBINATION PROTEIN RMUC"/>
    <property type="match status" value="1"/>
</dbReference>
<dbReference type="RefSeq" id="WP_229837652.1">
    <property type="nucleotide sequence ID" value="NZ_BMYZ01000001.1"/>
</dbReference>
<protein>
    <submittedName>
        <fullName evidence="6">DNA recombination protein RmuC</fullName>
    </submittedName>
</protein>
<dbReference type="Pfam" id="PF02646">
    <property type="entry name" value="RmuC"/>
    <property type="match status" value="1"/>
</dbReference>
<comment type="similarity">
    <text evidence="2">Belongs to the RmuC family.</text>
</comment>
<keyword evidence="4" id="KW-0233">DNA recombination</keyword>
<keyword evidence="3 5" id="KW-0175">Coiled coil</keyword>
<reference evidence="7" key="1">
    <citation type="journal article" date="2019" name="Int. J. Syst. Evol. Microbiol.">
        <title>The Global Catalogue of Microorganisms (GCM) 10K type strain sequencing project: providing services to taxonomists for standard genome sequencing and annotation.</title>
        <authorList>
            <consortium name="The Broad Institute Genomics Platform"/>
            <consortium name="The Broad Institute Genome Sequencing Center for Infectious Disease"/>
            <person name="Wu L."/>
            <person name="Ma J."/>
        </authorList>
    </citation>
    <scope>NUCLEOTIDE SEQUENCE [LARGE SCALE GENOMIC DNA]</scope>
    <source>
        <strain evidence="7">KCTC 32239</strain>
    </source>
</reference>
<evidence type="ECO:0000313" key="6">
    <source>
        <dbReference type="EMBL" id="GGY69997.1"/>
    </source>
</evidence>
<evidence type="ECO:0000256" key="3">
    <source>
        <dbReference type="ARBA" id="ARBA00023054"/>
    </source>
</evidence>
<evidence type="ECO:0000256" key="5">
    <source>
        <dbReference type="SAM" id="Coils"/>
    </source>
</evidence>
<evidence type="ECO:0000256" key="1">
    <source>
        <dbReference type="ARBA" id="ARBA00003416"/>
    </source>
</evidence>
<evidence type="ECO:0000256" key="4">
    <source>
        <dbReference type="ARBA" id="ARBA00023172"/>
    </source>
</evidence>
<comment type="caution">
    <text evidence="6">The sequence shown here is derived from an EMBL/GenBank/DDBJ whole genome shotgun (WGS) entry which is preliminary data.</text>
</comment>
<feature type="coiled-coil region" evidence="5">
    <location>
        <begin position="60"/>
        <end position="171"/>
    </location>
</feature>
<sequence>MNSAFIILAVVLIALLIGFFFASLVLGRSNRKALDAALLLRENELKTIQVQELHQAALREASLQQELGQARAQAQDAKQELLQLKTAHQQLQDQTNLSLQALAAAKQQLQQLADTQLALQQKDAALMSATAELTELNTRLEQERKSFTEQLAILQNAKVELAKEFENIANKIFDNKQQQFSQSSKSLLETTLDPFKLQLNDFRKKVEDVYEKENADRNRLSGQVLELQKQAQKIGEDAVNLAQALKGNNKTQGSWGEVILERLLEESGLQKGREYDTQMSFTSDEGSRRMPDVIIHLPEQKDIIIDSKVSLIDYEKFCTTEDDQERKYHLNAHVNSLRGHIKGLNIKDYEKLEGVKSLDFVFIFIPIEAAFMLALQHEPNLYREAYDKHIILVSPTTLLATLRTVENIWRYEKQNKNAERIAKEAGALHDQFVLLLDAMDNIQNYLSKSQEAYNTARNRLQSGRGNLVKRVDDLRRLGAKTKKRIDGNLVDPDDEMDGNTLLLEADDSEVANTDSNE</sequence>
<dbReference type="EMBL" id="BMYZ01000001">
    <property type="protein sequence ID" value="GGY69997.1"/>
    <property type="molecule type" value="Genomic_DNA"/>
</dbReference>
<dbReference type="PANTHER" id="PTHR30563:SF0">
    <property type="entry name" value="DNA RECOMBINATION PROTEIN RMUC"/>
    <property type="match status" value="1"/>
</dbReference>